<accession>A0A918K5R9</accession>
<evidence type="ECO:0000259" key="5">
    <source>
        <dbReference type="PROSITE" id="PS51007"/>
    </source>
</evidence>
<protein>
    <recommendedName>
        <fullName evidence="5">Cytochrome c domain-containing protein</fullName>
    </recommendedName>
</protein>
<feature type="domain" description="Cytochrome c" evidence="5">
    <location>
        <begin position="44"/>
        <end position="168"/>
    </location>
</feature>
<dbReference type="AlphaFoldDB" id="A0A918K5R9"/>
<evidence type="ECO:0000313" key="7">
    <source>
        <dbReference type="Proteomes" id="UP000626148"/>
    </source>
</evidence>
<dbReference type="GO" id="GO:0046872">
    <property type="term" value="F:metal ion binding"/>
    <property type="evidence" value="ECO:0007669"/>
    <property type="project" value="UniProtKB-KW"/>
</dbReference>
<reference evidence="6" key="2">
    <citation type="submission" date="2020-09" db="EMBL/GenBank/DDBJ databases">
        <authorList>
            <person name="Sun Q."/>
            <person name="Kim S."/>
        </authorList>
    </citation>
    <scope>NUCLEOTIDE SEQUENCE</scope>
    <source>
        <strain evidence="6">KCTC 22169</strain>
    </source>
</reference>
<comment type="caution">
    <text evidence="6">The sequence shown here is derived from an EMBL/GenBank/DDBJ whole genome shotgun (WGS) entry which is preliminary data.</text>
</comment>
<keyword evidence="2 4" id="KW-0479">Metal-binding</keyword>
<evidence type="ECO:0000256" key="3">
    <source>
        <dbReference type="ARBA" id="ARBA00023004"/>
    </source>
</evidence>
<evidence type="ECO:0000256" key="1">
    <source>
        <dbReference type="ARBA" id="ARBA00022617"/>
    </source>
</evidence>
<evidence type="ECO:0000313" key="6">
    <source>
        <dbReference type="EMBL" id="GGX51046.1"/>
    </source>
</evidence>
<dbReference type="SUPFAM" id="SSF46626">
    <property type="entry name" value="Cytochrome c"/>
    <property type="match status" value="1"/>
</dbReference>
<organism evidence="6 7">
    <name type="scientific">Saccharospirillum salsuginis</name>
    <dbReference type="NCBI Taxonomy" id="418750"/>
    <lineage>
        <taxon>Bacteria</taxon>
        <taxon>Pseudomonadati</taxon>
        <taxon>Pseudomonadota</taxon>
        <taxon>Gammaproteobacteria</taxon>
        <taxon>Oceanospirillales</taxon>
        <taxon>Saccharospirillaceae</taxon>
        <taxon>Saccharospirillum</taxon>
    </lineage>
</organism>
<reference evidence="6" key="1">
    <citation type="journal article" date="2014" name="Int. J. Syst. Evol. Microbiol.">
        <title>Complete genome sequence of Corynebacterium casei LMG S-19264T (=DSM 44701T), isolated from a smear-ripened cheese.</title>
        <authorList>
            <consortium name="US DOE Joint Genome Institute (JGI-PGF)"/>
            <person name="Walter F."/>
            <person name="Albersmeier A."/>
            <person name="Kalinowski J."/>
            <person name="Ruckert C."/>
        </authorList>
    </citation>
    <scope>NUCLEOTIDE SEQUENCE</scope>
    <source>
        <strain evidence="6">KCTC 22169</strain>
    </source>
</reference>
<proteinExistence type="predicted"/>
<dbReference type="InterPro" id="IPR036909">
    <property type="entry name" value="Cyt_c-like_dom_sf"/>
</dbReference>
<dbReference type="GO" id="GO:0020037">
    <property type="term" value="F:heme binding"/>
    <property type="evidence" value="ECO:0007669"/>
    <property type="project" value="InterPro"/>
</dbReference>
<dbReference type="Gene3D" id="1.10.760.10">
    <property type="entry name" value="Cytochrome c-like domain"/>
    <property type="match status" value="1"/>
</dbReference>
<keyword evidence="1 4" id="KW-0349">Heme</keyword>
<dbReference type="PROSITE" id="PS51007">
    <property type="entry name" value="CYTC"/>
    <property type="match status" value="1"/>
</dbReference>
<evidence type="ECO:0000256" key="2">
    <source>
        <dbReference type="ARBA" id="ARBA00022723"/>
    </source>
</evidence>
<dbReference type="PROSITE" id="PS51257">
    <property type="entry name" value="PROKAR_LIPOPROTEIN"/>
    <property type="match status" value="1"/>
</dbReference>
<gene>
    <name evidence="6" type="ORF">GCM10007392_17850</name>
</gene>
<dbReference type="Proteomes" id="UP000626148">
    <property type="component" value="Unassembled WGS sequence"/>
</dbReference>
<keyword evidence="3 4" id="KW-0408">Iron</keyword>
<dbReference type="Pfam" id="PF13442">
    <property type="entry name" value="Cytochrome_CBB3"/>
    <property type="match status" value="1"/>
</dbReference>
<dbReference type="EMBL" id="BMXR01000004">
    <property type="protein sequence ID" value="GGX51046.1"/>
    <property type="molecule type" value="Genomic_DNA"/>
</dbReference>
<dbReference type="GO" id="GO:0009055">
    <property type="term" value="F:electron transfer activity"/>
    <property type="evidence" value="ECO:0007669"/>
    <property type="project" value="InterPro"/>
</dbReference>
<sequence length="813" mass="89641">MAALRLTGFLWRQTWLKAGLLALLIGLITGCSQNFDGDDTAAKSLNEAGKALYESECASCHGANGSGGSGGPLVACATCGSTSSLVAKIEQDMPSASNPLRGGDAQDVADYIYHAFNESAVGTVERALPGVATMTPKESVHKLALELAGRLPTDEEVDEFTGSLEGEKSVVYGFMEEDYFYERLKDVFNDSFLTDKYRPATGGRLNDVYNKDLEANERDGNVFPMMDWTDRVLDTDGDGTNDFELGSNYLEHFSDEALGRKPLLMVEYLARNDRDFRELVSGKYTVVNAFSYRAFGGDTATSNVKVVNPDGSPNRGALPVVDNVEWDTFDDVKDLTEYLDMLNLVGRNQFGSGVDVNGGLTAQYVMEAFPYDPRDIKPVQLFYSDSEGNIKTGGVPHSGVLTDLVFLTKFTAMNTNRNRHRARMVYWFFAGKDLLAIDGNRDVTALELDEADNSVGVQDPTKTSEDCTVCHKIMDPVAQAYKHFRLDGLYQEDAELQFLQGDERPLVPGVQVGWAQANAQLNHFDSGSTNYSSREVQWLGEQIANDSAYAKGITQIVFKGLTGQDILGAPNPDSPENYRNNYAQQARLITNAASEFASSDFDIKALVYAITKSGYYRASGMYQAGLESEYDGIGSTRLLPPVYLNQKLRALNSGGWRGSVNLYRQNDRLFMGGKDSREVLETAESASGIIATLAEAMAVEEACDIIDNEFDLDRSERTLFKLVERSTDLENDVAINRRAEALAVRNTIAYLYLALLHEEVGINSEEVDIAFDLFKAVIDEDIDSGCNDARSTVEDAWYAVLVYLLNDYRFIYG</sequence>
<keyword evidence="7" id="KW-1185">Reference proteome</keyword>
<name>A0A918K5R9_9GAMM</name>
<dbReference type="InterPro" id="IPR009056">
    <property type="entry name" value="Cyt_c-like_dom"/>
</dbReference>
<dbReference type="RefSeq" id="WP_189608202.1">
    <property type="nucleotide sequence ID" value="NZ_BMXR01000004.1"/>
</dbReference>
<evidence type="ECO:0000256" key="4">
    <source>
        <dbReference type="PROSITE-ProRule" id="PRU00433"/>
    </source>
</evidence>